<keyword evidence="5" id="KW-1185">Reference proteome</keyword>
<name>A0A2J6Q7P6_9HELO</name>
<dbReference type="AlphaFoldDB" id="A0A2J6Q7P6"/>
<dbReference type="Proteomes" id="UP000235672">
    <property type="component" value="Unassembled WGS sequence"/>
</dbReference>
<dbReference type="Gene3D" id="1.25.40.20">
    <property type="entry name" value="Ankyrin repeat-containing domain"/>
    <property type="match status" value="1"/>
</dbReference>
<organism evidence="4 5">
    <name type="scientific">Hyaloscypha hepaticicola</name>
    <dbReference type="NCBI Taxonomy" id="2082293"/>
    <lineage>
        <taxon>Eukaryota</taxon>
        <taxon>Fungi</taxon>
        <taxon>Dikarya</taxon>
        <taxon>Ascomycota</taxon>
        <taxon>Pezizomycotina</taxon>
        <taxon>Leotiomycetes</taxon>
        <taxon>Helotiales</taxon>
        <taxon>Hyaloscyphaceae</taxon>
        <taxon>Hyaloscypha</taxon>
    </lineage>
</organism>
<dbReference type="SUPFAM" id="SSF53474">
    <property type="entry name" value="alpha/beta-Hydrolases"/>
    <property type="match status" value="1"/>
</dbReference>
<dbReference type="EMBL" id="KZ613478">
    <property type="protein sequence ID" value="PMD22297.1"/>
    <property type="molecule type" value="Genomic_DNA"/>
</dbReference>
<dbReference type="InterPro" id="IPR036105">
    <property type="entry name" value="DiNase_FeMo-co_biosyn_sf"/>
</dbReference>
<dbReference type="SUPFAM" id="SSF48403">
    <property type="entry name" value="Ankyrin repeat"/>
    <property type="match status" value="1"/>
</dbReference>
<keyword evidence="1" id="KW-0677">Repeat</keyword>
<gene>
    <name evidence="4" type="ORF">NA56DRAFT_688393</name>
</gene>
<feature type="region of interest" description="Disordered" evidence="2">
    <location>
        <begin position="58"/>
        <end position="106"/>
    </location>
</feature>
<dbReference type="OrthoDB" id="1658288at2759"/>
<dbReference type="Gene3D" id="3.40.50.1820">
    <property type="entry name" value="alpha/beta hydrolase"/>
    <property type="match status" value="1"/>
</dbReference>
<evidence type="ECO:0000313" key="5">
    <source>
        <dbReference type="Proteomes" id="UP000235672"/>
    </source>
</evidence>
<dbReference type="SUPFAM" id="SSF53146">
    <property type="entry name" value="Nitrogenase accessory factor-like"/>
    <property type="match status" value="1"/>
</dbReference>
<dbReference type="PANTHER" id="PTHR10039:SF5">
    <property type="entry name" value="NACHT DOMAIN-CONTAINING PROTEIN"/>
    <property type="match status" value="1"/>
</dbReference>
<feature type="domain" description="Nephrocystin 3-like N-terminal" evidence="3">
    <location>
        <begin position="393"/>
        <end position="590"/>
    </location>
</feature>
<dbReference type="InterPro" id="IPR029058">
    <property type="entry name" value="AB_hydrolase_fold"/>
</dbReference>
<evidence type="ECO:0000259" key="3">
    <source>
        <dbReference type="Pfam" id="PF24883"/>
    </source>
</evidence>
<reference evidence="4 5" key="1">
    <citation type="submission" date="2016-05" db="EMBL/GenBank/DDBJ databases">
        <title>A degradative enzymes factory behind the ericoid mycorrhizal symbiosis.</title>
        <authorList>
            <consortium name="DOE Joint Genome Institute"/>
            <person name="Martino E."/>
            <person name="Morin E."/>
            <person name="Grelet G."/>
            <person name="Kuo A."/>
            <person name="Kohler A."/>
            <person name="Daghino S."/>
            <person name="Barry K."/>
            <person name="Choi C."/>
            <person name="Cichocki N."/>
            <person name="Clum A."/>
            <person name="Copeland A."/>
            <person name="Hainaut M."/>
            <person name="Haridas S."/>
            <person name="Labutti K."/>
            <person name="Lindquist E."/>
            <person name="Lipzen A."/>
            <person name="Khouja H.-R."/>
            <person name="Murat C."/>
            <person name="Ohm R."/>
            <person name="Olson A."/>
            <person name="Spatafora J."/>
            <person name="Veneault-Fourrey C."/>
            <person name="Henrissat B."/>
            <person name="Grigoriev I."/>
            <person name="Martin F."/>
            <person name="Perotto S."/>
        </authorList>
    </citation>
    <scope>NUCLEOTIDE SEQUENCE [LARGE SCALE GENOMIC DNA]</scope>
    <source>
        <strain evidence="4 5">UAMH 7357</strain>
    </source>
</reference>
<dbReference type="InterPro" id="IPR036770">
    <property type="entry name" value="Ankyrin_rpt-contain_sf"/>
</dbReference>
<sequence>MSGRKAVEIKRFGLTQVYVPENEGKTVATVVFVHGLFGHPQRTWTGFKQPETRIAFSSSQVSNLPSRLDQPTGVGSLSVTTDPEEEPEVTNETSSRELSPQRSERPFSSLMDCSQIIGLKAGEVFWPESMLPTVLPEAQILTWRYDADVDAFNTSVGHNNVEQHSTDLLTDIANLLDKLGDQAKPIIFVVHSLGGIVVKEALNIASHSEIERLKSIASATYGISFLGTPHRGSGSATIGKHAYRIARLATKRPNIKLLRSLEKNSDTLKGISNRFRSTQQKWDIKISSFYEDREVRKYFVFHSLIVDNESAQIGHAGEEVSSIPKNHREMTKFTSLEEVGFERVSSQLCRWVKDIRVKSQIKDRSPELEECLSSLENSQTGIRISNVASSYDGTFQWLFDRNAVSFSDWLEEDQSVIGLSRPIFWINGKPGSGKSTLMKFAMRNNRTLELLTRRYHPNTASSRKEPDWMILGFFFHDRGSHVQKSIEGMLQGVLHQLLSQLPDLLPFVYTIYKDLVKSQRNTKLAWTFGALCAAWKAITQQRTVHLYACMFLDALDEHEGDNSRLSKLIYDLLSSADGNIVRIKICVASRKWNIFGEHFGSCPQFAIHEHTTSDIQVYTSERLYEAMASFGEEGRHAFLPKVERLASQVTTKARGVFIWVRIVLDELVKGVRDGTPISLLEEKVTQMPEELSDLYRHTLERIESDYAKESYIMLEIVLCSLSPLPLRTFMNCVSFSRWQKVHKATEAEMIRQLISRSGGLLEIIPTAWAIEATSNESESKDGASDIAIHDPDITGSVVQFIHQTVKDFVAADRSGLGLLLDPSFKAESGYLYLLESGILFGSTWARSLSRSIFEFGFLADSKDSTDVVRLYEAFHLLLGTESGLQSRLNQWLYKEHLQYAHFLDTLRNDDPLLILTAAADLKRLVRYQIEQRWAEVDATSIRSVHLTPPTLLLMVATGKRLSTSSASRESMLNLLLKEGVAVDQSSTAIDSMEQDTWIEIEDKSKNEHKASRTALAWVLRHAPQEHISNEERYSIARLLLENRADPNTLAVPDTCCPDGTSLLQSCVRHYDVEAVRLLLLHEADATYLDEPMPYFQHVFAEALRGETTMSELLREYGTETRRDLGTLNSGARLIIQCGSLIGTGSPDVGRTIGTVWRSCIRNSRIAGKF</sequence>
<protein>
    <recommendedName>
        <fullName evidence="3">Nephrocystin 3-like N-terminal domain-containing protein</fullName>
    </recommendedName>
</protein>
<dbReference type="InterPro" id="IPR056884">
    <property type="entry name" value="NPHP3-like_N"/>
</dbReference>
<dbReference type="PANTHER" id="PTHR10039">
    <property type="entry name" value="AMELOGENIN"/>
    <property type="match status" value="1"/>
</dbReference>
<accession>A0A2J6Q7P6</accession>
<dbReference type="Pfam" id="PF24883">
    <property type="entry name" value="NPHP3_N"/>
    <property type="match status" value="1"/>
</dbReference>
<evidence type="ECO:0000256" key="1">
    <source>
        <dbReference type="ARBA" id="ARBA00022737"/>
    </source>
</evidence>
<evidence type="ECO:0000313" key="4">
    <source>
        <dbReference type="EMBL" id="PMD22297.1"/>
    </source>
</evidence>
<evidence type="ECO:0000256" key="2">
    <source>
        <dbReference type="SAM" id="MobiDB-lite"/>
    </source>
</evidence>
<proteinExistence type="predicted"/>